<dbReference type="InterPro" id="IPR013783">
    <property type="entry name" value="Ig-like_fold"/>
</dbReference>
<dbReference type="InterPro" id="IPR011467">
    <property type="entry name" value="DUF1573"/>
</dbReference>
<proteinExistence type="predicted"/>
<dbReference type="PANTHER" id="PTHR37833:SF1">
    <property type="entry name" value="SIGNAL PEPTIDE PROTEIN"/>
    <property type="match status" value="1"/>
</dbReference>
<evidence type="ECO:0000313" key="2">
    <source>
        <dbReference type="EMBL" id="HIW10111.1"/>
    </source>
</evidence>
<organism evidence="2 3">
    <name type="scientific">Candidatus Rikenella faecigallinarum</name>
    <dbReference type="NCBI Taxonomy" id="2838745"/>
    <lineage>
        <taxon>Bacteria</taxon>
        <taxon>Pseudomonadati</taxon>
        <taxon>Bacteroidota</taxon>
        <taxon>Bacteroidia</taxon>
        <taxon>Bacteroidales</taxon>
        <taxon>Rikenellaceae</taxon>
        <taxon>Rikenella</taxon>
    </lineage>
</organism>
<feature type="chain" id="PRO_5038866066" evidence="1">
    <location>
        <begin position="21"/>
        <end position="121"/>
    </location>
</feature>
<keyword evidence="1" id="KW-0732">Signal</keyword>
<protein>
    <submittedName>
        <fullName evidence="2">DUF1573 domain-containing protein</fullName>
    </submittedName>
</protein>
<dbReference type="Proteomes" id="UP000823926">
    <property type="component" value="Unassembled WGS sequence"/>
</dbReference>
<dbReference type="AlphaFoldDB" id="A0A9D1TX90"/>
<reference evidence="2" key="2">
    <citation type="submission" date="2021-04" db="EMBL/GenBank/DDBJ databases">
        <authorList>
            <person name="Gilroy R."/>
        </authorList>
    </citation>
    <scope>NUCLEOTIDE SEQUENCE</scope>
    <source>
        <strain evidence="2">ChiBcec15-1070</strain>
    </source>
</reference>
<gene>
    <name evidence="2" type="ORF">H9888_01295</name>
</gene>
<reference evidence="2" key="1">
    <citation type="journal article" date="2021" name="PeerJ">
        <title>Extensive microbial diversity within the chicken gut microbiome revealed by metagenomics and culture.</title>
        <authorList>
            <person name="Gilroy R."/>
            <person name="Ravi A."/>
            <person name="Getino M."/>
            <person name="Pursley I."/>
            <person name="Horton D.L."/>
            <person name="Alikhan N.F."/>
            <person name="Baker D."/>
            <person name="Gharbi K."/>
            <person name="Hall N."/>
            <person name="Watson M."/>
            <person name="Adriaenssens E.M."/>
            <person name="Foster-Nyarko E."/>
            <person name="Jarju S."/>
            <person name="Secka A."/>
            <person name="Antonio M."/>
            <person name="Oren A."/>
            <person name="Chaudhuri R.R."/>
            <person name="La Ragione R."/>
            <person name="Hildebrand F."/>
            <person name="Pallen M.J."/>
        </authorList>
    </citation>
    <scope>NUCLEOTIDE SEQUENCE</scope>
    <source>
        <strain evidence="2">ChiBcec15-1070</strain>
    </source>
</reference>
<sequence length="121" mass="13246">MTTKLLFCSLGVLLSLSVGAQSLQVTPPVVQLGEVPLKSKNRVSLTLVNTLDTPLVVRDIRTDCTCTKPSWPKAPLMPGDTLRVTVTFMPTDRGAFYKTLRFVTTPQTAQPLQAVLRGKVY</sequence>
<dbReference type="PANTHER" id="PTHR37833">
    <property type="entry name" value="LIPOPROTEIN-RELATED"/>
    <property type="match status" value="1"/>
</dbReference>
<name>A0A9D1TX90_9BACT</name>
<comment type="caution">
    <text evidence="2">The sequence shown here is derived from an EMBL/GenBank/DDBJ whole genome shotgun (WGS) entry which is preliminary data.</text>
</comment>
<feature type="signal peptide" evidence="1">
    <location>
        <begin position="1"/>
        <end position="20"/>
    </location>
</feature>
<dbReference type="EMBL" id="DXHL01000006">
    <property type="protein sequence ID" value="HIW10111.1"/>
    <property type="molecule type" value="Genomic_DNA"/>
</dbReference>
<evidence type="ECO:0000256" key="1">
    <source>
        <dbReference type="SAM" id="SignalP"/>
    </source>
</evidence>
<accession>A0A9D1TX90</accession>
<evidence type="ECO:0000313" key="3">
    <source>
        <dbReference type="Proteomes" id="UP000823926"/>
    </source>
</evidence>
<dbReference type="Gene3D" id="2.60.40.10">
    <property type="entry name" value="Immunoglobulins"/>
    <property type="match status" value="1"/>
</dbReference>
<dbReference type="Pfam" id="PF07610">
    <property type="entry name" value="DUF1573"/>
    <property type="match status" value="1"/>
</dbReference>